<dbReference type="RefSeq" id="WP_311496203.1">
    <property type="nucleotide sequence ID" value="NZ_JAVRHO010000029.1"/>
</dbReference>
<dbReference type="InterPro" id="IPR014068">
    <property type="entry name" value="Azurin"/>
</dbReference>
<dbReference type="PANTHER" id="PTHR38439">
    <property type="entry name" value="AURACYANIN-B"/>
    <property type="match status" value="1"/>
</dbReference>
<evidence type="ECO:0000256" key="5">
    <source>
        <dbReference type="SAM" id="MobiDB-lite"/>
    </source>
</evidence>
<dbReference type="PROSITE" id="PS00196">
    <property type="entry name" value="COPPER_BLUE"/>
    <property type="match status" value="1"/>
</dbReference>
<feature type="domain" description="Blue (type 1) copper" evidence="6">
    <location>
        <begin position="50"/>
        <end position="165"/>
    </location>
</feature>
<dbReference type="InterPro" id="IPR000923">
    <property type="entry name" value="BlueCu_1"/>
</dbReference>
<evidence type="ECO:0000256" key="2">
    <source>
        <dbReference type="ARBA" id="ARBA00022723"/>
    </source>
</evidence>
<evidence type="ECO:0000313" key="8">
    <source>
        <dbReference type="Proteomes" id="UP001245285"/>
    </source>
</evidence>
<dbReference type="SUPFAM" id="SSF49503">
    <property type="entry name" value="Cupredoxins"/>
    <property type="match status" value="1"/>
</dbReference>
<keyword evidence="2" id="KW-0479">Metal-binding</keyword>
<sequence length="165" mass="17837">MLTALAVMACGEKKEEKEQITISDNSSTQSNGINSKAADKGEVVEVYISASDQMQFGKNEIKVKAGSTVKLTLEHTGEMSENVMGHNFVLLKQGTDISAFGQKAMQAADNDYIPEDEEQVIAHTEIIGGGESTTIEFTAPESGTYDFICSFPGHYAVMQGKFIVE</sequence>
<reference evidence="7 8" key="1">
    <citation type="submission" date="2023-09" db="EMBL/GenBank/DDBJ databases">
        <authorList>
            <person name="Rey-Velasco X."/>
        </authorList>
    </citation>
    <scope>NUCLEOTIDE SEQUENCE [LARGE SCALE GENOMIC DNA]</scope>
    <source>
        <strain evidence="7 8">F260</strain>
    </source>
</reference>
<dbReference type="InterPro" id="IPR050845">
    <property type="entry name" value="Cu-binding_ET"/>
</dbReference>
<dbReference type="CDD" id="cd13922">
    <property type="entry name" value="Azurin"/>
    <property type="match status" value="1"/>
</dbReference>
<keyword evidence="8" id="KW-1185">Reference proteome</keyword>
<accession>A0ABU3CP27</accession>
<protein>
    <submittedName>
        <fullName evidence="7">Azurin</fullName>
    </submittedName>
</protein>
<feature type="compositionally biased region" description="Polar residues" evidence="5">
    <location>
        <begin position="20"/>
        <end position="34"/>
    </location>
</feature>
<dbReference type="InterPro" id="IPR008972">
    <property type="entry name" value="Cupredoxin"/>
</dbReference>
<evidence type="ECO:0000256" key="1">
    <source>
        <dbReference type="ARBA" id="ARBA00022448"/>
    </source>
</evidence>
<keyword evidence="3" id="KW-0249">Electron transport</keyword>
<proteinExistence type="predicted"/>
<dbReference type="NCBIfam" id="TIGR02695">
    <property type="entry name" value="azurin"/>
    <property type="match status" value="1"/>
</dbReference>
<dbReference type="Gene3D" id="2.60.40.420">
    <property type="entry name" value="Cupredoxins - blue copper proteins"/>
    <property type="match status" value="1"/>
</dbReference>
<comment type="caution">
    <text evidence="7">The sequence shown here is derived from an EMBL/GenBank/DDBJ whole genome shotgun (WGS) entry which is preliminary data.</text>
</comment>
<evidence type="ECO:0000259" key="6">
    <source>
        <dbReference type="Pfam" id="PF00127"/>
    </source>
</evidence>
<dbReference type="PANTHER" id="PTHR38439:SF2">
    <property type="entry name" value="OUTER MEMBRANE PROTEIN H.8"/>
    <property type="match status" value="1"/>
</dbReference>
<dbReference type="InterPro" id="IPR028871">
    <property type="entry name" value="BlueCu_1_BS"/>
</dbReference>
<dbReference type="EMBL" id="JAVRHO010000029">
    <property type="protein sequence ID" value="MDT0648104.1"/>
    <property type="molecule type" value="Genomic_DNA"/>
</dbReference>
<evidence type="ECO:0000256" key="4">
    <source>
        <dbReference type="ARBA" id="ARBA00023008"/>
    </source>
</evidence>
<organism evidence="7 8">
    <name type="scientific">Autumnicola lenta</name>
    <dbReference type="NCBI Taxonomy" id="3075593"/>
    <lineage>
        <taxon>Bacteria</taxon>
        <taxon>Pseudomonadati</taxon>
        <taxon>Bacteroidota</taxon>
        <taxon>Flavobacteriia</taxon>
        <taxon>Flavobacteriales</taxon>
        <taxon>Flavobacteriaceae</taxon>
        <taxon>Autumnicola</taxon>
    </lineage>
</organism>
<gene>
    <name evidence="7" type="primary">azu</name>
    <name evidence="7" type="ORF">RM545_15525</name>
</gene>
<evidence type="ECO:0000313" key="7">
    <source>
        <dbReference type="EMBL" id="MDT0648104.1"/>
    </source>
</evidence>
<evidence type="ECO:0000256" key="3">
    <source>
        <dbReference type="ARBA" id="ARBA00022982"/>
    </source>
</evidence>
<keyword evidence="4" id="KW-0186">Copper</keyword>
<name>A0ABU3CP27_9FLAO</name>
<feature type="region of interest" description="Disordered" evidence="5">
    <location>
        <begin position="16"/>
        <end position="36"/>
    </location>
</feature>
<dbReference type="Proteomes" id="UP001245285">
    <property type="component" value="Unassembled WGS sequence"/>
</dbReference>
<dbReference type="Pfam" id="PF00127">
    <property type="entry name" value="Copper-bind"/>
    <property type="match status" value="1"/>
</dbReference>
<keyword evidence="1" id="KW-0813">Transport</keyword>